<keyword evidence="1" id="KW-0812">Transmembrane</keyword>
<proteinExistence type="predicted"/>
<feature type="transmembrane region" description="Helical" evidence="1">
    <location>
        <begin position="6"/>
        <end position="25"/>
    </location>
</feature>
<dbReference type="Proteomes" id="UP001649381">
    <property type="component" value="Unassembled WGS sequence"/>
</dbReference>
<feature type="transmembrane region" description="Helical" evidence="1">
    <location>
        <begin position="74"/>
        <end position="95"/>
    </location>
</feature>
<organism evidence="2 3">
    <name type="scientific">Pseudalkalibacillus berkeleyi</name>
    <dbReference type="NCBI Taxonomy" id="1069813"/>
    <lineage>
        <taxon>Bacteria</taxon>
        <taxon>Bacillati</taxon>
        <taxon>Bacillota</taxon>
        <taxon>Bacilli</taxon>
        <taxon>Bacillales</taxon>
        <taxon>Fictibacillaceae</taxon>
        <taxon>Pseudalkalibacillus</taxon>
    </lineage>
</organism>
<evidence type="ECO:0000313" key="2">
    <source>
        <dbReference type="EMBL" id="MCF6136313.1"/>
    </source>
</evidence>
<comment type="caution">
    <text evidence="2">The sequence shown here is derived from an EMBL/GenBank/DDBJ whole genome shotgun (WGS) entry which is preliminary data.</text>
</comment>
<evidence type="ECO:0000313" key="3">
    <source>
        <dbReference type="Proteomes" id="UP001649381"/>
    </source>
</evidence>
<keyword evidence="3" id="KW-1185">Reference proteome</keyword>
<reference evidence="2 3" key="1">
    <citation type="submission" date="2022-01" db="EMBL/GenBank/DDBJ databases">
        <title>Alkalihalobacillus sp. EGI L200015, a novel bacterium isolated from a salt lake sediment.</title>
        <authorList>
            <person name="Gao L."/>
            <person name="Fang B.-Z."/>
            <person name="Li W.-J."/>
        </authorList>
    </citation>
    <scope>NUCLEOTIDE SEQUENCE [LARGE SCALE GENOMIC DNA]</scope>
    <source>
        <strain evidence="2 3">KCTC 12718</strain>
    </source>
</reference>
<accession>A0ABS9GXU3</accession>
<evidence type="ECO:0000256" key="1">
    <source>
        <dbReference type="SAM" id="Phobius"/>
    </source>
</evidence>
<gene>
    <name evidence="2" type="ORF">L2716_01140</name>
</gene>
<dbReference type="InterPro" id="IPR017259">
    <property type="entry name" value="UCP037672"/>
</dbReference>
<keyword evidence="1" id="KW-0472">Membrane</keyword>
<name>A0ABS9GXU3_9BACL</name>
<feature type="transmembrane region" description="Helical" evidence="1">
    <location>
        <begin position="46"/>
        <end position="68"/>
    </location>
</feature>
<dbReference type="Pfam" id="PF12650">
    <property type="entry name" value="DUF3784"/>
    <property type="match status" value="1"/>
</dbReference>
<sequence>MVTKQLIVFFLIGGALILMGAGFWLKKNIFLIKHYNESSISDKEGLAKVAGLYVIAIGALIFLTSFLAQAVGNFAWIILAVLVSLSSMLMLKIIMKYV</sequence>
<dbReference type="EMBL" id="JAKIJS010000001">
    <property type="protein sequence ID" value="MCF6136313.1"/>
    <property type="molecule type" value="Genomic_DNA"/>
</dbReference>
<dbReference type="RefSeq" id="WP_236330785.1">
    <property type="nucleotide sequence ID" value="NZ_JAKIJS010000001.1"/>
</dbReference>
<protein>
    <submittedName>
        <fullName evidence="2">DUF3784 domain-containing protein</fullName>
    </submittedName>
</protein>
<keyword evidence="1" id="KW-1133">Transmembrane helix</keyword>